<proteinExistence type="inferred from homology"/>
<comment type="subcellular location">
    <subcellularLocation>
        <location evidence="1">Fimbrium</location>
    </subcellularLocation>
</comment>
<sequence length="179" mass="19584">MKIRKWLLLLLVMAPVSLPLARSITIIDGGRLHLQGMLVNGACAVAPQSRHMSVEMGHYRSNFFSDVGSYAPLSVPFSVRLTGCRPDVLRSVGIIFNGETPGEDPQVFLAATRVNGRDISSGIGLALFDAGRQLIIPGVQSLVTSRDNVLHFIARYRAVSREITPGQVHSTLWFTLVYP</sequence>
<dbReference type="PANTHER" id="PTHR33420">
    <property type="entry name" value="FIMBRIAL SUBUNIT ELFA-RELATED"/>
    <property type="match status" value="1"/>
</dbReference>
<dbReference type="InterPro" id="IPR008966">
    <property type="entry name" value="Adhesion_dom_sf"/>
</dbReference>
<evidence type="ECO:0000256" key="3">
    <source>
        <dbReference type="ARBA" id="ARBA00022729"/>
    </source>
</evidence>
<feature type="domain" description="Fimbrial-type adhesion" evidence="5">
    <location>
        <begin position="33"/>
        <end position="178"/>
    </location>
</feature>
<dbReference type="RefSeq" id="WP_138096130.1">
    <property type="nucleotide sequence ID" value="NZ_CP040428.1"/>
</dbReference>
<accession>A0A4P8YHQ8</accession>
<dbReference type="GO" id="GO:0009289">
    <property type="term" value="C:pilus"/>
    <property type="evidence" value="ECO:0007669"/>
    <property type="project" value="InterPro"/>
</dbReference>
<evidence type="ECO:0000256" key="1">
    <source>
        <dbReference type="ARBA" id="ARBA00004561"/>
    </source>
</evidence>
<organism evidence="6 7">
    <name type="scientific">Jejubacter calystegiae</name>
    <dbReference type="NCBI Taxonomy" id="2579935"/>
    <lineage>
        <taxon>Bacteria</taxon>
        <taxon>Pseudomonadati</taxon>
        <taxon>Pseudomonadota</taxon>
        <taxon>Gammaproteobacteria</taxon>
        <taxon>Enterobacterales</taxon>
        <taxon>Enterobacteriaceae</taxon>
        <taxon>Jejubacter</taxon>
    </lineage>
</organism>
<reference evidence="6 7" key="1">
    <citation type="submission" date="2019-05" db="EMBL/GenBank/DDBJ databases">
        <title>Complete genome sequence of Izhakiella calystegiae KSNA2, an endophyte isolated from beach morning glory (Calystegia soldanella).</title>
        <authorList>
            <person name="Jiang L."/>
            <person name="Jeong J.C."/>
            <person name="Kim C.Y."/>
            <person name="Kim D.H."/>
            <person name="Kim S.W."/>
            <person name="Lee j."/>
        </authorList>
    </citation>
    <scope>NUCLEOTIDE SEQUENCE [LARGE SCALE GENOMIC DNA]</scope>
    <source>
        <strain evidence="6 7">KSNA2</strain>
    </source>
</reference>
<dbReference type="Proteomes" id="UP000302163">
    <property type="component" value="Chromosome"/>
</dbReference>
<dbReference type="InterPro" id="IPR050263">
    <property type="entry name" value="Bact_Fimbrial_Adh_Pro"/>
</dbReference>
<comment type="similarity">
    <text evidence="2">Belongs to the fimbrial protein family.</text>
</comment>
<dbReference type="OrthoDB" id="6522787at2"/>
<dbReference type="GO" id="GO:0043709">
    <property type="term" value="P:cell adhesion involved in single-species biofilm formation"/>
    <property type="evidence" value="ECO:0007669"/>
    <property type="project" value="TreeGrafter"/>
</dbReference>
<dbReference type="Gene3D" id="2.60.40.1090">
    <property type="entry name" value="Fimbrial-type adhesion domain"/>
    <property type="match status" value="1"/>
</dbReference>
<dbReference type="InterPro" id="IPR000259">
    <property type="entry name" value="Adhesion_dom_fimbrial"/>
</dbReference>
<dbReference type="EMBL" id="CP040428">
    <property type="protein sequence ID" value="QCT20255.1"/>
    <property type="molecule type" value="Genomic_DNA"/>
</dbReference>
<evidence type="ECO:0000259" key="5">
    <source>
        <dbReference type="Pfam" id="PF00419"/>
    </source>
</evidence>
<evidence type="ECO:0000256" key="2">
    <source>
        <dbReference type="ARBA" id="ARBA00006671"/>
    </source>
</evidence>
<dbReference type="SUPFAM" id="SSF49401">
    <property type="entry name" value="Bacterial adhesins"/>
    <property type="match status" value="1"/>
</dbReference>
<evidence type="ECO:0000313" key="7">
    <source>
        <dbReference type="Proteomes" id="UP000302163"/>
    </source>
</evidence>
<dbReference type="PANTHER" id="PTHR33420:SF12">
    <property type="entry name" value="FIMBRIN-LIKE PROTEIN FIMI-RELATED"/>
    <property type="match status" value="1"/>
</dbReference>
<keyword evidence="3" id="KW-0732">Signal</keyword>
<dbReference type="InterPro" id="IPR036937">
    <property type="entry name" value="Adhesion_dom_fimbrial_sf"/>
</dbReference>
<dbReference type="Pfam" id="PF00419">
    <property type="entry name" value="Fimbrial"/>
    <property type="match status" value="1"/>
</dbReference>
<name>A0A4P8YHQ8_9ENTR</name>
<dbReference type="AlphaFoldDB" id="A0A4P8YHQ8"/>
<gene>
    <name evidence="6" type="ORF">FEM41_11650</name>
</gene>
<evidence type="ECO:0000313" key="6">
    <source>
        <dbReference type="EMBL" id="QCT20255.1"/>
    </source>
</evidence>
<protein>
    <submittedName>
        <fullName evidence="6">Type 1 fimbrial protein subunit FimI</fullName>
    </submittedName>
</protein>
<dbReference type="KEGG" id="izh:FEM41_11650"/>
<keyword evidence="7" id="KW-1185">Reference proteome</keyword>
<keyword evidence="4" id="KW-0281">Fimbrium</keyword>
<evidence type="ECO:0000256" key="4">
    <source>
        <dbReference type="ARBA" id="ARBA00023263"/>
    </source>
</evidence>